<proteinExistence type="predicted"/>
<keyword evidence="5 7" id="KW-1133">Transmembrane helix</keyword>
<evidence type="ECO:0000259" key="8">
    <source>
        <dbReference type="SMART" id="SM00014"/>
    </source>
</evidence>
<evidence type="ECO:0000313" key="9">
    <source>
        <dbReference type="EMBL" id="TMQ60410.1"/>
    </source>
</evidence>
<accession>A0A538T9U6</accession>
<organism evidence="9 10">
    <name type="scientific">Eiseniibacteriota bacterium</name>
    <dbReference type="NCBI Taxonomy" id="2212470"/>
    <lineage>
        <taxon>Bacteria</taxon>
        <taxon>Candidatus Eiseniibacteriota</taxon>
    </lineage>
</organism>
<dbReference type="GO" id="GO:0016787">
    <property type="term" value="F:hydrolase activity"/>
    <property type="evidence" value="ECO:0007669"/>
    <property type="project" value="UniProtKB-KW"/>
</dbReference>
<comment type="caution">
    <text evidence="9">The sequence shown here is derived from an EMBL/GenBank/DDBJ whole genome shotgun (WGS) entry which is preliminary data.</text>
</comment>
<keyword evidence="6 7" id="KW-0472">Membrane</keyword>
<evidence type="ECO:0000256" key="7">
    <source>
        <dbReference type="SAM" id="Phobius"/>
    </source>
</evidence>
<keyword evidence="4" id="KW-0378">Hydrolase</keyword>
<evidence type="ECO:0000256" key="3">
    <source>
        <dbReference type="ARBA" id="ARBA00022692"/>
    </source>
</evidence>
<dbReference type="PANTHER" id="PTHR14969">
    <property type="entry name" value="SPHINGOSINE-1-PHOSPHATE PHOSPHOHYDROLASE"/>
    <property type="match status" value="1"/>
</dbReference>
<feature type="domain" description="Phosphatidic acid phosphatase type 2/haloperoxidase" evidence="8">
    <location>
        <begin position="57"/>
        <end position="167"/>
    </location>
</feature>
<keyword evidence="3 7" id="KW-0812">Transmembrane</keyword>
<protein>
    <submittedName>
        <fullName evidence="9">Phosphatase PAP2 family protein</fullName>
    </submittedName>
</protein>
<feature type="transmembrane region" description="Helical" evidence="7">
    <location>
        <begin position="33"/>
        <end position="49"/>
    </location>
</feature>
<dbReference type="SUPFAM" id="SSF48317">
    <property type="entry name" value="Acid phosphatase/Vanadium-dependent haloperoxidase"/>
    <property type="match status" value="1"/>
</dbReference>
<keyword evidence="2" id="KW-1003">Cell membrane</keyword>
<evidence type="ECO:0000256" key="6">
    <source>
        <dbReference type="ARBA" id="ARBA00023136"/>
    </source>
</evidence>
<feature type="transmembrane region" description="Helical" evidence="7">
    <location>
        <begin position="112"/>
        <end position="132"/>
    </location>
</feature>
<evidence type="ECO:0000256" key="2">
    <source>
        <dbReference type="ARBA" id="ARBA00022475"/>
    </source>
</evidence>
<dbReference type="AlphaFoldDB" id="A0A538T9U6"/>
<evidence type="ECO:0000256" key="5">
    <source>
        <dbReference type="ARBA" id="ARBA00022989"/>
    </source>
</evidence>
<evidence type="ECO:0000256" key="1">
    <source>
        <dbReference type="ARBA" id="ARBA00004651"/>
    </source>
</evidence>
<gene>
    <name evidence="9" type="ORF">E6K76_01880</name>
</gene>
<dbReference type="Gene3D" id="1.20.144.10">
    <property type="entry name" value="Phosphatidic acid phosphatase type 2/haloperoxidase"/>
    <property type="match status" value="1"/>
</dbReference>
<feature type="transmembrane region" description="Helical" evidence="7">
    <location>
        <begin position="152"/>
        <end position="170"/>
    </location>
</feature>
<dbReference type="InterPro" id="IPR036938">
    <property type="entry name" value="PAP2/HPO_sf"/>
</dbReference>
<dbReference type="GO" id="GO:0005886">
    <property type="term" value="C:plasma membrane"/>
    <property type="evidence" value="ECO:0007669"/>
    <property type="project" value="UniProtKB-SubCell"/>
</dbReference>
<comment type="subcellular location">
    <subcellularLocation>
        <location evidence="1">Cell membrane</location>
        <topology evidence="1">Multi-pass membrane protein</topology>
    </subcellularLocation>
</comment>
<dbReference type="EMBL" id="VBOW01000014">
    <property type="protein sequence ID" value="TMQ60410.1"/>
    <property type="molecule type" value="Genomic_DNA"/>
</dbReference>
<dbReference type="SMART" id="SM00014">
    <property type="entry name" value="acidPPc"/>
    <property type="match status" value="1"/>
</dbReference>
<evidence type="ECO:0000256" key="4">
    <source>
        <dbReference type="ARBA" id="ARBA00022801"/>
    </source>
</evidence>
<dbReference type="Proteomes" id="UP000316852">
    <property type="component" value="Unassembled WGS sequence"/>
</dbReference>
<evidence type="ECO:0000313" key="10">
    <source>
        <dbReference type="Proteomes" id="UP000316852"/>
    </source>
</evidence>
<dbReference type="PANTHER" id="PTHR14969:SF62">
    <property type="entry name" value="DECAPRENYLPHOSPHORYL-5-PHOSPHORIBOSE PHOSPHATASE RV3807C-RELATED"/>
    <property type="match status" value="1"/>
</dbReference>
<dbReference type="Pfam" id="PF01569">
    <property type="entry name" value="PAP2"/>
    <property type="match status" value="1"/>
</dbReference>
<sequence length="206" mass="22113">MLADWDAALFRAIHHGMHHRWLDPVMMALTDPGRWKVPLLALFALVFLLRGRRGAIAVVVLSLTIAASDQLSSHVLKPVFRRARPSVSLHDAKPLFGVRTSWSFPSSHASNFFAAAPVAAAAIPQAAIPAYALASVVSLSRIYVGDHYPSDVLGGAILGLFLGFLGRKAFFRSERSILGRARAPAGVDEGTSIRQSRGERAPSGGP</sequence>
<name>A0A538T9U6_UNCEI</name>
<dbReference type="InterPro" id="IPR000326">
    <property type="entry name" value="PAP2/HPO"/>
</dbReference>
<reference evidence="9 10" key="1">
    <citation type="journal article" date="2019" name="Nat. Microbiol.">
        <title>Mediterranean grassland soil C-N compound turnover is dependent on rainfall and depth, and is mediated by genomically divergent microorganisms.</title>
        <authorList>
            <person name="Diamond S."/>
            <person name="Andeer P.F."/>
            <person name="Li Z."/>
            <person name="Crits-Christoph A."/>
            <person name="Burstein D."/>
            <person name="Anantharaman K."/>
            <person name="Lane K.R."/>
            <person name="Thomas B.C."/>
            <person name="Pan C."/>
            <person name="Northen T.R."/>
            <person name="Banfield J.F."/>
        </authorList>
    </citation>
    <scope>NUCLEOTIDE SEQUENCE [LARGE SCALE GENOMIC DNA]</scope>
    <source>
        <strain evidence="9">WS_6</strain>
    </source>
</reference>